<reference evidence="3 4" key="1">
    <citation type="submission" date="2020-08" db="EMBL/GenBank/DDBJ databases">
        <title>A Genomic Blueprint of the Chicken Gut Microbiome.</title>
        <authorList>
            <person name="Gilroy R."/>
            <person name="Ravi A."/>
            <person name="Getino M."/>
            <person name="Pursley I."/>
            <person name="Horton D.L."/>
            <person name="Alikhan N.-F."/>
            <person name="Baker D."/>
            <person name="Gharbi K."/>
            <person name="Hall N."/>
            <person name="Watson M."/>
            <person name="Adriaenssens E.M."/>
            <person name="Foster-Nyarko E."/>
            <person name="Jarju S."/>
            <person name="Secka A."/>
            <person name="Antonio M."/>
            <person name="Oren A."/>
            <person name="Chaudhuri R."/>
            <person name="La Ragione R.M."/>
            <person name="Hildebrand F."/>
            <person name="Pallen M.J."/>
        </authorList>
    </citation>
    <scope>NUCLEOTIDE SEQUENCE [LARGE SCALE GENOMIC DNA]</scope>
    <source>
        <strain evidence="3 4">Sa3CVN1</strain>
    </source>
</reference>
<name>A0ABR8PWV5_9CLOT</name>
<gene>
    <name evidence="3" type="primary">spoIID</name>
    <name evidence="3" type="ORF">H9661_14985</name>
</gene>
<dbReference type="PANTHER" id="PTHR30032:SF4">
    <property type="entry name" value="AMIDASE ENHANCER"/>
    <property type="match status" value="1"/>
</dbReference>
<accession>A0ABR8PWV5</accession>
<dbReference type="PANTHER" id="PTHR30032">
    <property type="entry name" value="N-ACETYLMURAMOYL-L-ALANINE AMIDASE-RELATED"/>
    <property type="match status" value="1"/>
</dbReference>
<dbReference type="InterPro" id="IPR013693">
    <property type="entry name" value="SpoIID/LytB_N"/>
</dbReference>
<dbReference type="NCBIfam" id="TIGR02669">
    <property type="entry name" value="SpoIID_LytB"/>
    <property type="match status" value="1"/>
</dbReference>
<evidence type="ECO:0000259" key="2">
    <source>
        <dbReference type="Pfam" id="PF08486"/>
    </source>
</evidence>
<organism evidence="3 4">
    <name type="scientific">Clostridium cibarium</name>
    <dbReference type="NCBI Taxonomy" id="2762247"/>
    <lineage>
        <taxon>Bacteria</taxon>
        <taxon>Bacillati</taxon>
        <taxon>Bacillota</taxon>
        <taxon>Clostridia</taxon>
        <taxon>Eubacteriales</taxon>
        <taxon>Clostridiaceae</taxon>
        <taxon>Clostridium</taxon>
    </lineage>
</organism>
<feature type="transmembrane region" description="Helical" evidence="1">
    <location>
        <begin position="20"/>
        <end position="41"/>
    </location>
</feature>
<evidence type="ECO:0000256" key="1">
    <source>
        <dbReference type="SAM" id="Phobius"/>
    </source>
</evidence>
<dbReference type="InterPro" id="IPR014225">
    <property type="entry name" value="Spore_II_D_firmicutes"/>
</dbReference>
<dbReference type="NCBIfam" id="TIGR02870">
    <property type="entry name" value="spore_II_D"/>
    <property type="match status" value="1"/>
</dbReference>
<keyword evidence="4" id="KW-1185">Reference proteome</keyword>
<dbReference type="InterPro" id="IPR013486">
    <property type="entry name" value="SpoIID/LytB"/>
</dbReference>
<comment type="caution">
    <text evidence="3">The sequence shown here is derived from an EMBL/GenBank/DDBJ whole genome shotgun (WGS) entry which is preliminary data.</text>
</comment>
<dbReference type="InterPro" id="IPR051922">
    <property type="entry name" value="Bact_Sporulation_Assoc"/>
</dbReference>
<dbReference type="Pfam" id="PF08486">
    <property type="entry name" value="SpoIID"/>
    <property type="match status" value="1"/>
</dbReference>
<keyword evidence="1" id="KW-0472">Membrane</keyword>
<dbReference type="EMBL" id="JACSRA010000026">
    <property type="protein sequence ID" value="MBD7912658.1"/>
    <property type="molecule type" value="Genomic_DNA"/>
</dbReference>
<proteinExistence type="predicted"/>
<keyword evidence="1" id="KW-1133">Transmembrane helix</keyword>
<sequence>MIRIGGKLVHIREMLNKFKVIFAMTGFIICFLVLFCVIFVIKPNIINQYKIDDHSIKYIKGEGIEVKGTDKVKMYDTKKQQIVELNLEDYVAGVVAAEMPADFGDEALKAQAVAARTFYFSRRLSPCEEAHGAEICNSTHCQVYMSKEDRMNNWSKSEGEKNWNRILNAVNSTKEEVLVYEGEIAKHPQFFAISSGKTENSEDVFADNVPYLKSTDSHGEEIAKKFETVTEVKNGEFLSKIKKKYPKVKLDEKNLKSSISILSRTDGGGVKEIKIDSITISGVEFRKIFNINSANFTLEFGSSSIKIDCKGYGHGVGMSQWGANVMAKEGKGYTEILKHYYNGIEIEKIKYNN</sequence>
<keyword evidence="1" id="KW-0812">Transmembrane</keyword>
<feature type="domain" description="Sporulation stage II protein D amidase enhancer LytB N-terminal" evidence="2">
    <location>
        <begin position="76"/>
        <end position="180"/>
    </location>
</feature>
<evidence type="ECO:0000313" key="4">
    <source>
        <dbReference type="Proteomes" id="UP000627781"/>
    </source>
</evidence>
<evidence type="ECO:0000313" key="3">
    <source>
        <dbReference type="EMBL" id="MBD7912658.1"/>
    </source>
</evidence>
<dbReference type="Proteomes" id="UP000627781">
    <property type="component" value="Unassembled WGS sequence"/>
</dbReference>
<protein>
    <submittedName>
        <fullName evidence="3">Stage II sporulation protein D</fullName>
    </submittedName>
</protein>